<name>A0ABW0YN39_9BACI</name>
<dbReference type="Proteomes" id="UP001596142">
    <property type="component" value="Unassembled WGS sequence"/>
</dbReference>
<keyword evidence="3" id="KW-1185">Reference proteome</keyword>
<gene>
    <name evidence="2" type="ORF">ACFPU1_12305</name>
</gene>
<keyword evidence="1" id="KW-1133">Transmembrane helix</keyword>
<dbReference type="RefSeq" id="WP_385941508.1">
    <property type="nucleotide sequence ID" value="NZ_JBHSOZ010000005.1"/>
</dbReference>
<reference evidence="3" key="1">
    <citation type="journal article" date="2019" name="Int. J. Syst. Evol. Microbiol.">
        <title>The Global Catalogue of Microorganisms (GCM) 10K type strain sequencing project: providing services to taxonomists for standard genome sequencing and annotation.</title>
        <authorList>
            <consortium name="The Broad Institute Genomics Platform"/>
            <consortium name="The Broad Institute Genome Sequencing Center for Infectious Disease"/>
            <person name="Wu L."/>
            <person name="Ma J."/>
        </authorList>
    </citation>
    <scope>NUCLEOTIDE SEQUENCE [LARGE SCALE GENOMIC DNA]</scope>
    <source>
        <strain evidence="3">CECT 7184</strain>
    </source>
</reference>
<organism evidence="2 3">
    <name type="scientific">Thalassorhabdus alkalitolerans</name>
    <dbReference type="NCBI Taxonomy" id="2282697"/>
    <lineage>
        <taxon>Bacteria</taxon>
        <taxon>Bacillati</taxon>
        <taxon>Bacillota</taxon>
        <taxon>Bacilli</taxon>
        <taxon>Bacillales</taxon>
        <taxon>Bacillaceae</taxon>
        <taxon>Thalassorhabdus</taxon>
    </lineage>
</organism>
<comment type="caution">
    <text evidence="2">The sequence shown here is derived from an EMBL/GenBank/DDBJ whole genome shotgun (WGS) entry which is preliminary data.</text>
</comment>
<dbReference type="Pfam" id="PF09911">
    <property type="entry name" value="DUF2140"/>
    <property type="match status" value="1"/>
</dbReference>
<dbReference type="InterPro" id="IPR018672">
    <property type="entry name" value="DUF2140"/>
</dbReference>
<accession>A0ABW0YN39</accession>
<sequence>MKNIWMIAFFLLLSVNIIVIIGGVAAINHYLPETEDSKELPERTVEEPGEPVFTLTTTKEQLNYFLYEELEDEEFSVEAAEDRLILESSIELLGRSIELEMNFAPEVQENGDLILREDGLRLGILQLPGSEALQVLTSQADLPEWAEIYPEERAIYISLSEIEINDEYVPAIREIDLLENNIEIDILRIQE</sequence>
<protein>
    <submittedName>
        <fullName evidence="2">YpmS family protein</fullName>
    </submittedName>
</protein>
<keyword evidence="1" id="KW-0812">Transmembrane</keyword>
<proteinExistence type="predicted"/>
<evidence type="ECO:0000313" key="2">
    <source>
        <dbReference type="EMBL" id="MFC5713566.1"/>
    </source>
</evidence>
<dbReference type="EMBL" id="JBHSOZ010000005">
    <property type="protein sequence ID" value="MFC5713566.1"/>
    <property type="molecule type" value="Genomic_DNA"/>
</dbReference>
<evidence type="ECO:0000313" key="3">
    <source>
        <dbReference type="Proteomes" id="UP001596142"/>
    </source>
</evidence>
<evidence type="ECO:0000256" key="1">
    <source>
        <dbReference type="SAM" id="Phobius"/>
    </source>
</evidence>
<feature type="transmembrane region" description="Helical" evidence="1">
    <location>
        <begin position="7"/>
        <end position="31"/>
    </location>
</feature>
<keyword evidence="1" id="KW-0472">Membrane</keyword>